<gene>
    <name evidence="1" type="ORF">SAMN05443144_11734</name>
</gene>
<evidence type="ECO:0000313" key="2">
    <source>
        <dbReference type="Proteomes" id="UP000184041"/>
    </source>
</evidence>
<name>A0A1M5GFE4_9BACT</name>
<proteinExistence type="predicted"/>
<protein>
    <submittedName>
        <fullName evidence="1">Uncharacterized protein</fullName>
    </submittedName>
</protein>
<evidence type="ECO:0000313" key="1">
    <source>
        <dbReference type="EMBL" id="SHG02418.1"/>
    </source>
</evidence>
<dbReference type="AlphaFoldDB" id="A0A1M5GFE4"/>
<dbReference type="EMBL" id="FQUS01000017">
    <property type="protein sequence ID" value="SHG02418.1"/>
    <property type="molecule type" value="Genomic_DNA"/>
</dbReference>
<accession>A0A1M5GFE4</accession>
<keyword evidence="2" id="KW-1185">Reference proteome</keyword>
<dbReference type="RefSeq" id="WP_073066191.1">
    <property type="nucleotide sequence ID" value="NZ_FQUS01000017.1"/>
</dbReference>
<dbReference type="Proteomes" id="UP000184041">
    <property type="component" value="Unassembled WGS sequence"/>
</dbReference>
<sequence length="62" mass="7021">MLPGLLLLTAGFVALGMYRTRSLPSCNATLKQAESRQPVTIYRDIYGRPEPARHPPFTWFDV</sequence>
<organism evidence="1 2">
    <name type="scientific">Fodinibius roseus</name>
    <dbReference type="NCBI Taxonomy" id="1194090"/>
    <lineage>
        <taxon>Bacteria</taxon>
        <taxon>Pseudomonadati</taxon>
        <taxon>Balneolota</taxon>
        <taxon>Balneolia</taxon>
        <taxon>Balneolales</taxon>
        <taxon>Balneolaceae</taxon>
        <taxon>Fodinibius</taxon>
    </lineage>
</organism>
<reference evidence="1 2" key="1">
    <citation type="submission" date="2016-11" db="EMBL/GenBank/DDBJ databases">
        <authorList>
            <person name="Jaros S."/>
            <person name="Januszkiewicz K."/>
            <person name="Wedrychowicz H."/>
        </authorList>
    </citation>
    <scope>NUCLEOTIDE SEQUENCE [LARGE SCALE GENOMIC DNA]</scope>
    <source>
        <strain evidence="1 2">DSM 21986</strain>
    </source>
</reference>